<dbReference type="PROSITE" id="PS50071">
    <property type="entry name" value="HOMEOBOX_2"/>
    <property type="match status" value="1"/>
</dbReference>
<dbReference type="PANTHER" id="PTHR10390">
    <property type="entry name" value="HOMEOBOX PROTEIN SIX"/>
    <property type="match status" value="1"/>
</dbReference>
<evidence type="ECO:0000313" key="10">
    <source>
        <dbReference type="Proteomes" id="UP001328107"/>
    </source>
</evidence>
<evidence type="ECO:0000256" key="6">
    <source>
        <dbReference type="RuleBase" id="RU000682"/>
    </source>
</evidence>
<dbReference type="GO" id="GO:0000981">
    <property type="term" value="F:DNA-binding transcription factor activity, RNA polymerase II-specific"/>
    <property type="evidence" value="ECO:0007669"/>
    <property type="project" value="TreeGrafter"/>
</dbReference>
<evidence type="ECO:0000256" key="3">
    <source>
        <dbReference type="ARBA" id="ARBA00023155"/>
    </source>
</evidence>
<dbReference type="Pfam" id="PF00046">
    <property type="entry name" value="Homeodomain"/>
    <property type="match status" value="1"/>
</dbReference>
<evidence type="ECO:0000256" key="5">
    <source>
        <dbReference type="PROSITE-ProRule" id="PRU00108"/>
    </source>
</evidence>
<dbReference type="SUPFAM" id="SSF46689">
    <property type="entry name" value="Homeodomain-like"/>
    <property type="match status" value="1"/>
</dbReference>
<gene>
    <name evidence="9" type="ORF">PMAYCL1PPCAC_03807</name>
</gene>
<dbReference type="GO" id="GO:0005667">
    <property type="term" value="C:transcription regulator complex"/>
    <property type="evidence" value="ECO:0007669"/>
    <property type="project" value="TreeGrafter"/>
</dbReference>
<dbReference type="EMBL" id="BTRK01000001">
    <property type="protein sequence ID" value="GMR33612.1"/>
    <property type="molecule type" value="Genomic_DNA"/>
</dbReference>
<dbReference type="Gene3D" id="1.10.10.60">
    <property type="entry name" value="Homeodomain-like"/>
    <property type="match status" value="1"/>
</dbReference>
<feature type="region of interest" description="Disordered" evidence="7">
    <location>
        <begin position="206"/>
        <end position="245"/>
    </location>
</feature>
<keyword evidence="10" id="KW-1185">Reference proteome</keyword>
<organism evidence="9 10">
    <name type="scientific">Pristionchus mayeri</name>
    <dbReference type="NCBI Taxonomy" id="1317129"/>
    <lineage>
        <taxon>Eukaryota</taxon>
        <taxon>Metazoa</taxon>
        <taxon>Ecdysozoa</taxon>
        <taxon>Nematoda</taxon>
        <taxon>Chromadorea</taxon>
        <taxon>Rhabditida</taxon>
        <taxon>Rhabditina</taxon>
        <taxon>Diplogasteromorpha</taxon>
        <taxon>Diplogasteroidea</taxon>
        <taxon>Neodiplogasteridae</taxon>
        <taxon>Pristionchus</taxon>
    </lineage>
</organism>
<dbReference type="InterPro" id="IPR031701">
    <property type="entry name" value="SIX1_SD"/>
</dbReference>
<evidence type="ECO:0000256" key="2">
    <source>
        <dbReference type="ARBA" id="ARBA00023125"/>
    </source>
</evidence>
<keyword evidence="3 5" id="KW-0371">Homeobox</keyword>
<dbReference type="Pfam" id="PF16878">
    <property type="entry name" value="SIX1_SD"/>
    <property type="match status" value="1"/>
</dbReference>
<dbReference type="CDD" id="cd00086">
    <property type="entry name" value="homeodomain"/>
    <property type="match status" value="1"/>
</dbReference>
<dbReference type="GO" id="GO:0000978">
    <property type="term" value="F:RNA polymerase II cis-regulatory region sequence-specific DNA binding"/>
    <property type="evidence" value="ECO:0007669"/>
    <property type="project" value="TreeGrafter"/>
</dbReference>
<dbReference type="InterPro" id="IPR009057">
    <property type="entry name" value="Homeodomain-like_sf"/>
</dbReference>
<evidence type="ECO:0000259" key="8">
    <source>
        <dbReference type="PROSITE" id="PS50071"/>
    </source>
</evidence>
<reference evidence="10" key="1">
    <citation type="submission" date="2022-10" db="EMBL/GenBank/DDBJ databases">
        <title>Genome assembly of Pristionchus species.</title>
        <authorList>
            <person name="Yoshida K."/>
            <person name="Sommer R.J."/>
        </authorList>
    </citation>
    <scope>NUCLEOTIDE SEQUENCE [LARGE SCALE GENOMIC DNA]</scope>
    <source>
        <strain evidence="10">RS5460</strain>
    </source>
</reference>
<feature type="compositionally biased region" description="Polar residues" evidence="7">
    <location>
        <begin position="206"/>
        <end position="223"/>
    </location>
</feature>
<evidence type="ECO:0000256" key="1">
    <source>
        <dbReference type="ARBA" id="ARBA00004123"/>
    </source>
</evidence>
<comment type="caution">
    <text evidence="9">The sequence shown here is derived from an EMBL/GenBank/DDBJ whole genome shotgun (WGS) entry which is preliminary data.</text>
</comment>
<accession>A0AAN4Z975</accession>
<feature type="domain" description="Homeobox" evidence="8">
    <location>
        <begin position="131"/>
        <end position="191"/>
    </location>
</feature>
<feature type="DNA-binding region" description="Homeobox" evidence="5">
    <location>
        <begin position="133"/>
        <end position="192"/>
    </location>
</feature>
<dbReference type="InterPro" id="IPR001356">
    <property type="entry name" value="HD"/>
</dbReference>
<keyword evidence="2 5" id="KW-0238">DNA-binding</keyword>
<evidence type="ECO:0000256" key="7">
    <source>
        <dbReference type="SAM" id="MobiDB-lite"/>
    </source>
</evidence>
<evidence type="ECO:0000256" key="4">
    <source>
        <dbReference type="ARBA" id="ARBA00023242"/>
    </source>
</evidence>
<name>A0AAN4Z975_9BILA</name>
<sequence length="245" mass="28938">SHHTSHQSIRYAHFSPAQFICICQSLYQAREGGQLVKLFHQHEEVLRSAGQEYWTDHVVLGYLLAQLHAHEFERLFETISRGTFDPKHYKELQELWYAGKYKENEIKRGKLLGAVEKYRIRRKFPPPLTIWDGQETVYSFKENSRKYLKNFYKANAYPNLDQKKEICRVTELEMVQVSNWFKNRRQRSKGANESKRTLKQSLLTSTMWHQSQQEDGSPYSSDRLSAPPCADLQHGSQIEVTERRQ</sequence>
<keyword evidence="4 5" id="KW-0539">Nucleus</keyword>
<dbReference type="GO" id="GO:0005634">
    <property type="term" value="C:nucleus"/>
    <property type="evidence" value="ECO:0007669"/>
    <property type="project" value="UniProtKB-SubCell"/>
</dbReference>
<proteinExistence type="predicted"/>
<dbReference type="PANTHER" id="PTHR10390:SF44">
    <property type="entry name" value="SIX HOMEOBOX 4"/>
    <property type="match status" value="1"/>
</dbReference>
<feature type="non-terminal residue" evidence="9">
    <location>
        <position position="1"/>
    </location>
</feature>
<protein>
    <recommendedName>
        <fullName evidence="8">Homeobox domain-containing protein</fullName>
    </recommendedName>
</protein>
<evidence type="ECO:0000313" key="9">
    <source>
        <dbReference type="EMBL" id="GMR33612.1"/>
    </source>
</evidence>
<comment type="subcellular location">
    <subcellularLocation>
        <location evidence="1 5 6">Nucleus</location>
    </subcellularLocation>
</comment>
<dbReference type="AlphaFoldDB" id="A0AAN4Z975"/>
<dbReference type="Proteomes" id="UP001328107">
    <property type="component" value="Unassembled WGS sequence"/>
</dbReference>
<dbReference type="SMART" id="SM00389">
    <property type="entry name" value="HOX"/>
    <property type="match status" value="1"/>
</dbReference>